<organism evidence="1 2">
    <name type="scientific">Klebsiella spallanzanii</name>
    <dbReference type="NCBI Taxonomy" id="2587528"/>
    <lineage>
        <taxon>Bacteria</taxon>
        <taxon>Pseudomonadati</taxon>
        <taxon>Pseudomonadota</taxon>
        <taxon>Gammaproteobacteria</taxon>
        <taxon>Enterobacterales</taxon>
        <taxon>Enterobacteriaceae</taxon>
        <taxon>Klebsiella/Raoultella group</taxon>
        <taxon>Klebsiella</taxon>
    </lineage>
</organism>
<keyword evidence="2" id="KW-1185">Reference proteome</keyword>
<gene>
    <name evidence="1" type="ORF">SB6411_01263</name>
</gene>
<comment type="caution">
    <text evidence="1">The sequence shown here is derived from an EMBL/GenBank/DDBJ whole genome shotgun (WGS) entry which is preliminary data.</text>
</comment>
<evidence type="ECO:0000313" key="2">
    <source>
        <dbReference type="Proteomes" id="UP000317652"/>
    </source>
</evidence>
<dbReference type="Proteomes" id="UP000317652">
    <property type="component" value="Unassembled WGS sequence"/>
</dbReference>
<dbReference type="EMBL" id="CABGGS010000012">
    <property type="protein sequence ID" value="VUS49568.1"/>
    <property type="molecule type" value="Genomic_DNA"/>
</dbReference>
<evidence type="ECO:0000313" key="1">
    <source>
        <dbReference type="EMBL" id="VUS49568.1"/>
    </source>
</evidence>
<accession>A0ABY6VBQ6</accession>
<reference evidence="1 2" key="1">
    <citation type="submission" date="2019-07" db="EMBL/GenBank/DDBJ databases">
        <authorList>
            <person name="Brisse S."/>
            <person name="Rodrigues C."/>
            <person name="Thorpe H."/>
        </authorList>
    </citation>
    <scope>NUCLEOTIDE SEQUENCE [LARGE SCALE GENOMIC DNA]</scope>
    <source>
        <strain evidence="1">SB6411</strain>
    </source>
</reference>
<proteinExistence type="predicted"/>
<sequence length="122" mass="13843">MPVKAMMAVGGFVICPFHRHQEPVFIQQVKQLVPPDIQRFIGLSIQQIVQFTRTDSRLTTPDAGNKFQNLSMMFLPFSAPCVVLVPCLSAVPQELACTRNGYFRDRTLREDLPGRFFTMLTP</sequence>
<protein>
    <submittedName>
        <fullName evidence="1">Uncharacterized protein</fullName>
    </submittedName>
</protein>
<name>A0ABY6VBQ6_9ENTR</name>